<comment type="caution">
    <text evidence="3">The sequence shown here is derived from an EMBL/GenBank/DDBJ whole genome shotgun (WGS) entry which is preliminary data.</text>
</comment>
<protein>
    <submittedName>
        <fullName evidence="3">GDYXXLXY domain-containing protein</fullName>
    </submittedName>
</protein>
<accession>A0ABW8L9D9</accession>
<keyword evidence="2" id="KW-1133">Transmembrane helix</keyword>
<sequence length="207" mass="23162">MTDNILTKRASKPTSTPPTHWSQKRAFTIAIVLSGLIIVLIVMALSVVKYETHLMTGDTVLLELAPVDPRGFMQGDYMTLRYDLERDILERLATASDRDKPSDGYVIVALDEHNVGHFVRLADSHQPATLAHNEKAIHYRRRHSSIQIATNAYFFQEGNAEAFEAAEYGVFRLNDNGDPLLASLANEAFEVIEPKERSKTPLDSPPD</sequence>
<keyword evidence="2" id="KW-0812">Transmembrane</keyword>
<evidence type="ECO:0000256" key="2">
    <source>
        <dbReference type="SAM" id="Phobius"/>
    </source>
</evidence>
<dbReference type="EMBL" id="JBJDPD010000009">
    <property type="protein sequence ID" value="MFK4001057.1"/>
    <property type="molecule type" value="Genomic_DNA"/>
</dbReference>
<evidence type="ECO:0000313" key="3">
    <source>
        <dbReference type="EMBL" id="MFK4001057.1"/>
    </source>
</evidence>
<evidence type="ECO:0000256" key="1">
    <source>
        <dbReference type="SAM" id="MobiDB-lite"/>
    </source>
</evidence>
<dbReference type="Proteomes" id="UP001620234">
    <property type="component" value="Unassembled WGS sequence"/>
</dbReference>
<keyword evidence="4" id="KW-1185">Reference proteome</keyword>
<evidence type="ECO:0000313" key="4">
    <source>
        <dbReference type="Proteomes" id="UP001620234"/>
    </source>
</evidence>
<dbReference type="Pfam" id="PF14345">
    <property type="entry name" value="GDYXXLXY"/>
    <property type="match status" value="1"/>
</dbReference>
<feature type="region of interest" description="Disordered" evidence="1">
    <location>
        <begin position="1"/>
        <end position="20"/>
    </location>
</feature>
<keyword evidence="2" id="KW-0472">Membrane</keyword>
<reference evidence="3 4" key="1">
    <citation type="submission" date="2024-11" db="EMBL/GenBank/DDBJ databases">
        <title>The Natural Products Discovery Center: Release of the First 8490 Sequenced Strains for Exploring Actinobacteria Biosynthetic Diversity.</title>
        <authorList>
            <person name="Kalkreuter E."/>
            <person name="Kautsar S.A."/>
            <person name="Yang D."/>
            <person name="Bader C.D."/>
            <person name="Teijaro C.N."/>
            <person name="Fluegel L."/>
            <person name="Davis C.M."/>
            <person name="Simpson J.R."/>
            <person name="Lauterbach L."/>
            <person name="Steele A.D."/>
            <person name="Gui C."/>
            <person name="Meng S."/>
            <person name="Li G."/>
            <person name="Viehrig K."/>
            <person name="Ye F."/>
            <person name="Su P."/>
            <person name="Kiefer A.F."/>
            <person name="Nichols A."/>
            <person name="Cepeda A.J."/>
            <person name="Yan W."/>
            <person name="Fan B."/>
            <person name="Jiang Y."/>
            <person name="Adhikari A."/>
            <person name="Zheng C.-J."/>
            <person name="Schuster L."/>
            <person name="Cowan T.M."/>
            <person name="Smanski M.J."/>
            <person name="Chevrette M.G."/>
            <person name="De Carvalho L.P.S."/>
            <person name="Shen B."/>
        </authorList>
    </citation>
    <scope>NUCLEOTIDE SEQUENCE [LARGE SCALE GENOMIC DNA]</scope>
    <source>
        <strain evidence="3 4">NPDC077433</strain>
    </source>
</reference>
<gene>
    <name evidence="3" type="ORF">ACI2I3_06880</name>
</gene>
<dbReference type="RefSeq" id="WP_230710419.1">
    <property type="nucleotide sequence ID" value="NZ_JBJDPD010000009.1"/>
</dbReference>
<name>A0ABW8L9D9_9GAMM</name>
<organism evidence="3 4">
    <name type="scientific">Psychrobacter namhaensis</name>
    <dbReference type="NCBI Taxonomy" id="292734"/>
    <lineage>
        <taxon>Bacteria</taxon>
        <taxon>Pseudomonadati</taxon>
        <taxon>Pseudomonadota</taxon>
        <taxon>Gammaproteobacteria</taxon>
        <taxon>Moraxellales</taxon>
        <taxon>Moraxellaceae</taxon>
        <taxon>Psychrobacter</taxon>
    </lineage>
</organism>
<feature type="transmembrane region" description="Helical" evidence="2">
    <location>
        <begin position="26"/>
        <end position="48"/>
    </location>
</feature>
<dbReference type="InterPro" id="IPR025833">
    <property type="entry name" value="GDYXXLXY"/>
</dbReference>
<proteinExistence type="predicted"/>